<protein>
    <submittedName>
        <fullName evidence="1">Uncharacterized protein</fullName>
    </submittedName>
</protein>
<sequence length="387" mass="44472">MATTVFGRDEIILLLGAGASVEAGIPDSNSMVQEIENLISVDERWTRFKDLYRYIRSSIFYADGLRGIFGDTVPFNIERLVIVLEELHKRERHTLYPFVGAWNPKLQEVAGNGFENILAFRSSIIDILRNQWVVLPQEESAEYYSGLLRFQREYQYPLRVFSLNYDLCIEKACSLTYVQRGFHQREWEWRLFNETSDDPLPIMLYKLHGSVDWSFNEDGKVRYFDSPSSIRDEDVAIIFGTSYKLQYIDPFLFCAYELRRWTLDSARVIVCIGYGFNDDHINGILEQALRQNPERQLLAVVGPGDEQKVAAEKERICQYLRLDDGTDKVVTKACGAKEFFGNGLTISALAELFPQEDDLFPPLADNTGDEAGADSLHAFAQFRDQEQ</sequence>
<dbReference type="InterPro" id="IPR029035">
    <property type="entry name" value="DHS-like_NAD/FAD-binding_dom"/>
</dbReference>
<evidence type="ECO:0000313" key="1">
    <source>
        <dbReference type="EMBL" id="MYC97567.1"/>
    </source>
</evidence>
<name>A0A6B1DET6_9CHLR</name>
<dbReference type="EMBL" id="VXMH01000121">
    <property type="protein sequence ID" value="MYC97567.1"/>
    <property type="molecule type" value="Genomic_DNA"/>
</dbReference>
<dbReference type="AlphaFoldDB" id="A0A6B1DET6"/>
<reference evidence="1" key="1">
    <citation type="submission" date="2019-09" db="EMBL/GenBank/DDBJ databases">
        <title>Characterisation of the sponge microbiome using genome-centric metagenomics.</title>
        <authorList>
            <person name="Engelberts J.P."/>
            <person name="Robbins S.J."/>
            <person name="De Goeij J.M."/>
            <person name="Aranda M."/>
            <person name="Bell S.C."/>
            <person name="Webster N.S."/>
        </authorList>
    </citation>
    <scope>NUCLEOTIDE SEQUENCE</scope>
    <source>
        <strain evidence="1">SB0661_bin_32</strain>
    </source>
</reference>
<organism evidence="1">
    <name type="scientific">Caldilineaceae bacterium SB0661_bin_32</name>
    <dbReference type="NCBI Taxonomy" id="2605255"/>
    <lineage>
        <taxon>Bacteria</taxon>
        <taxon>Bacillati</taxon>
        <taxon>Chloroflexota</taxon>
        <taxon>Caldilineae</taxon>
        <taxon>Caldilineales</taxon>
        <taxon>Caldilineaceae</taxon>
    </lineage>
</organism>
<comment type="caution">
    <text evidence="1">The sequence shown here is derived from an EMBL/GenBank/DDBJ whole genome shotgun (WGS) entry which is preliminary data.</text>
</comment>
<accession>A0A6B1DET6</accession>
<gene>
    <name evidence="1" type="ORF">F4X14_21655</name>
</gene>
<dbReference type="SUPFAM" id="SSF52467">
    <property type="entry name" value="DHS-like NAD/FAD-binding domain"/>
    <property type="match status" value="1"/>
</dbReference>
<proteinExistence type="predicted"/>
<dbReference type="Pfam" id="PF13289">
    <property type="entry name" value="SIR2_2"/>
    <property type="match status" value="1"/>
</dbReference>